<dbReference type="GO" id="GO:0052689">
    <property type="term" value="F:carboxylic ester hydrolase activity"/>
    <property type="evidence" value="ECO:0007669"/>
    <property type="project" value="UniProtKB-KW"/>
</dbReference>
<keyword evidence="5" id="KW-0325">Glycoprotein</keyword>
<dbReference type="PROSITE" id="PS00122">
    <property type="entry name" value="CARBOXYLESTERASE_B_1"/>
    <property type="match status" value="1"/>
</dbReference>
<evidence type="ECO:0000259" key="7">
    <source>
        <dbReference type="Pfam" id="PF00135"/>
    </source>
</evidence>
<name>A0A1U9X1X4_PIERA</name>
<dbReference type="EMBL" id="KY021865">
    <property type="protein sequence ID" value="AQY62754.1"/>
    <property type="molecule type" value="mRNA"/>
</dbReference>
<dbReference type="InterPro" id="IPR029058">
    <property type="entry name" value="AB_hydrolase_fold"/>
</dbReference>
<evidence type="ECO:0000256" key="4">
    <source>
        <dbReference type="ARBA" id="ARBA00023157"/>
    </source>
</evidence>
<keyword evidence="2" id="KW-0719">Serine esterase</keyword>
<dbReference type="InterPro" id="IPR002018">
    <property type="entry name" value="CarbesteraseB"/>
</dbReference>
<evidence type="ECO:0000256" key="1">
    <source>
        <dbReference type="ARBA" id="ARBA00005964"/>
    </source>
</evidence>
<organism evidence="8">
    <name type="scientific">Pieris rapae</name>
    <name type="common">Small white butterfly</name>
    <name type="synonym">Artogeia rapae</name>
    <dbReference type="NCBI Taxonomy" id="64459"/>
    <lineage>
        <taxon>Eukaryota</taxon>
        <taxon>Metazoa</taxon>
        <taxon>Ecdysozoa</taxon>
        <taxon>Arthropoda</taxon>
        <taxon>Hexapoda</taxon>
        <taxon>Insecta</taxon>
        <taxon>Pterygota</taxon>
        <taxon>Neoptera</taxon>
        <taxon>Endopterygota</taxon>
        <taxon>Lepidoptera</taxon>
        <taxon>Glossata</taxon>
        <taxon>Ditrysia</taxon>
        <taxon>Papilionoidea</taxon>
        <taxon>Pieridae</taxon>
        <taxon>Pierinae</taxon>
        <taxon>Pieris</taxon>
    </lineage>
</organism>
<proteinExistence type="evidence at transcript level"/>
<dbReference type="PANTHER" id="PTHR43142">
    <property type="entry name" value="CARBOXYLIC ESTER HYDROLASE"/>
    <property type="match status" value="1"/>
</dbReference>
<accession>A0A1U9X1X4</accession>
<dbReference type="PROSITE" id="PS00941">
    <property type="entry name" value="CARBOXYLESTERASE_B_2"/>
    <property type="match status" value="1"/>
</dbReference>
<evidence type="ECO:0000313" key="8">
    <source>
        <dbReference type="EMBL" id="AQY62754.1"/>
    </source>
</evidence>
<sequence>MSNPIVETSQGKLQGLLSESESGTKFYTFKSIPYAKPPINELRFSPPLPPDSWEGVRDATKDCNICAQFDKETMNVVGDEDCLYLNVYTPKLPTDGVALPVMVFFHGGGFVFGSGTDDSIHGADYLVEKDVVVVSLNYRLGILGFLCLGTKDAPGNMGLKDQVQALKWINQNIKSFGGDPGNITIFGISAGGASVEYLMLSPMAKGLFHKAIAQSGSSLLHWAQTTNQKVKDLAQMIPILKKKVINNSKELLEYLKGMPLNELISNSMIVLALDKWRGGIHFGFVPTIEEDGDWEPFITKSTYNLLAQGEFNKVPYIAGFCDREGLLMVSHGGPILEKLTEEKNFLSHLPFEIDATQKVEMETKLKCVYMEGEKNYKDADSFAIDFFSDVDFLGGVYVSTMLIAKHNSPVYLYEFAYDGGLNYLKKKMKIDREGACHGDDGGYLVKSKILKDPLSETDLLVKERLCTMWTNFAKFGNPTPKTDKSLPCIWEPIAETGLTYLKIDKDLTNKQELYPKRMKLFKELYESYNKS</sequence>
<dbReference type="InterPro" id="IPR019819">
    <property type="entry name" value="Carboxylesterase_B_CS"/>
</dbReference>
<dbReference type="Pfam" id="PF00135">
    <property type="entry name" value="COesterase"/>
    <property type="match status" value="1"/>
</dbReference>
<keyword evidence="3 6" id="KW-0378">Hydrolase</keyword>
<dbReference type="PANTHER" id="PTHR43142:SF1">
    <property type="entry name" value="CARBOXYLIC ESTER HYDROLASE"/>
    <property type="match status" value="1"/>
</dbReference>
<comment type="similarity">
    <text evidence="1 6">Belongs to the type-B carboxylesterase/lipase family.</text>
</comment>
<protein>
    <recommendedName>
        <fullName evidence="6">Carboxylic ester hydrolase</fullName>
        <ecNumber evidence="6">3.1.1.-</ecNumber>
    </recommendedName>
</protein>
<reference evidence="8" key="1">
    <citation type="submission" date="2016-10" db="EMBL/GenBank/DDBJ databases">
        <title>Identification of esterase-like genes from the cabbage butterfly, Pieris rapae.</title>
        <authorList>
            <person name="Liu S."/>
        </authorList>
    </citation>
    <scope>NUCLEOTIDE SEQUENCE</scope>
    <source>
        <strain evidence="8">SH</strain>
    </source>
</reference>
<feature type="domain" description="Carboxylesterase type B" evidence="7">
    <location>
        <begin position="3"/>
        <end position="519"/>
    </location>
</feature>
<evidence type="ECO:0000256" key="2">
    <source>
        <dbReference type="ARBA" id="ARBA00022487"/>
    </source>
</evidence>
<dbReference type="InterPro" id="IPR019826">
    <property type="entry name" value="Carboxylesterase_B_AS"/>
</dbReference>
<evidence type="ECO:0000256" key="5">
    <source>
        <dbReference type="ARBA" id="ARBA00023180"/>
    </source>
</evidence>
<dbReference type="EC" id="3.1.1.-" evidence="6"/>
<evidence type="ECO:0000256" key="6">
    <source>
        <dbReference type="RuleBase" id="RU361235"/>
    </source>
</evidence>
<keyword evidence="4" id="KW-1015">Disulfide bond</keyword>
<dbReference type="AlphaFoldDB" id="A0A1U9X1X4"/>
<dbReference type="SUPFAM" id="SSF53474">
    <property type="entry name" value="alpha/beta-Hydrolases"/>
    <property type="match status" value="1"/>
</dbReference>
<evidence type="ECO:0000256" key="3">
    <source>
        <dbReference type="ARBA" id="ARBA00022801"/>
    </source>
</evidence>
<dbReference type="Gene3D" id="3.40.50.1820">
    <property type="entry name" value="alpha/beta hydrolase"/>
    <property type="match status" value="1"/>
</dbReference>